<dbReference type="InterPro" id="IPR003439">
    <property type="entry name" value="ABC_transporter-like_ATP-bd"/>
</dbReference>
<sequence length="313" mass="34921">MSAIINVSNLSKQYRELKAVNNISFTVNAGDIYGFLGQNGAGKSTTIRMLLTLIEPTAGNIELFGKNLYSHRKEILRQIGAVIEKPDLYKYLTAYENLSLFAKMSGATVTEKKLNDQLEQVGLSKRAHSKVKTFSQGMKQRLGIAIALIHDPQLIILDEPTNGLDPQGIADIRNLILHLSRHQGKTILVSSHLLHEIELIANRMLIIDKGEKVMEGTVAELVDPANTIVHLEVTNAREMMAWLQNSRWKAGLQAQEQNKNVILLRMNKAQVPELTTELVNAGANIMSLQPQNSLESYFLSLTTENRHVDTFTN</sequence>
<dbReference type="GO" id="GO:0016887">
    <property type="term" value="F:ATP hydrolysis activity"/>
    <property type="evidence" value="ECO:0007669"/>
    <property type="project" value="InterPro"/>
</dbReference>
<evidence type="ECO:0000256" key="2">
    <source>
        <dbReference type="ARBA" id="ARBA00022448"/>
    </source>
</evidence>
<dbReference type="AlphaFoldDB" id="A0A1V9ELP9"/>
<protein>
    <submittedName>
        <fullName evidence="6">Bacitracin ABC transporter ATP-binding protein</fullName>
    </submittedName>
</protein>
<organism evidence="6 7">
    <name type="scientific">Niastella populi</name>
    <dbReference type="NCBI Taxonomy" id="550983"/>
    <lineage>
        <taxon>Bacteria</taxon>
        <taxon>Pseudomonadati</taxon>
        <taxon>Bacteroidota</taxon>
        <taxon>Chitinophagia</taxon>
        <taxon>Chitinophagales</taxon>
        <taxon>Chitinophagaceae</taxon>
        <taxon>Niastella</taxon>
    </lineage>
</organism>
<dbReference type="InterPro" id="IPR003593">
    <property type="entry name" value="AAA+_ATPase"/>
</dbReference>
<dbReference type="PROSITE" id="PS00211">
    <property type="entry name" value="ABC_TRANSPORTER_1"/>
    <property type="match status" value="1"/>
</dbReference>
<dbReference type="OrthoDB" id="9785229at2"/>
<dbReference type="Pfam" id="PF00005">
    <property type="entry name" value="ABC_tran"/>
    <property type="match status" value="1"/>
</dbReference>
<comment type="similarity">
    <text evidence="1">Belongs to the ABC transporter superfamily.</text>
</comment>
<dbReference type="GO" id="GO:0005524">
    <property type="term" value="F:ATP binding"/>
    <property type="evidence" value="ECO:0007669"/>
    <property type="project" value="UniProtKB-KW"/>
</dbReference>
<name>A0A1V9ELP9_9BACT</name>
<dbReference type="PROSITE" id="PS50893">
    <property type="entry name" value="ABC_TRANSPORTER_2"/>
    <property type="match status" value="1"/>
</dbReference>
<feature type="domain" description="ABC transporter" evidence="5">
    <location>
        <begin position="5"/>
        <end position="234"/>
    </location>
</feature>
<dbReference type="Proteomes" id="UP000192276">
    <property type="component" value="Unassembled WGS sequence"/>
</dbReference>
<gene>
    <name evidence="6" type="ORF">A4R26_07770</name>
</gene>
<evidence type="ECO:0000259" key="5">
    <source>
        <dbReference type="PROSITE" id="PS50893"/>
    </source>
</evidence>
<keyword evidence="2" id="KW-0813">Transport</keyword>
<dbReference type="Gene3D" id="3.40.50.300">
    <property type="entry name" value="P-loop containing nucleotide triphosphate hydrolases"/>
    <property type="match status" value="1"/>
</dbReference>
<comment type="caution">
    <text evidence="6">The sequence shown here is derived from an EMBL/GenBank/DDBJ whole genome shotgun (WGS) entry which is preliminary data.</text>
</comment>
<dbReference type="SUPFAM" id="SSF52540">
    <property type="entry name" value="P-loop containing nucleoside triphosphate hydrolases"/>
    <property type="match status" value="1"/>
</dbReference>
<evidence type="ECO:0000313" key="6">
    <source>
        <dbReference type="EMBL" id="OQP46795.1"/>
    </source>
</evidence>
<keyword evidence="3" id="KW-0547">Nucleotide-binding</keyword>
<accession>A0A1V9ELP9</accession>
<dbReference type="EMBL" id="LWBP01000243">
    <property type="protein sequence ID" value="OQP46795.1"/>
    <property type="molecule type" value="Genomic_DNA"/>
</dbReference>
<dbReference type="PANTHER" id="PTHR43335:SF4">
    <property type="entry name" value="ABC TRANSPORTER, ATP-BINDING PROTEIN"/>
    <property type="match status" value="1"/>
</dbReference>
<reference evidence="7" key="1">
    <citation type="submission" date="2016-04" db="EMBL/GenBank/DDBJ databases">
        <authorList>
            <person name="Chen L."/>
            <person name="Zhuang W."/>
            <person name="Wang G."/>
        </authorList>
    </citation>
    <scope>NUCLEOTIDE SEQUENCE [LARGE SCALE GENOMIC DNA]</scope>
    <source>
        <strain evidence="7">208</strain>
    </source>
</reference>
<evidence type="ECO:0000313" key="7">
    <source>
        <dbReference type="Proteomes" id="UP000192276"/>
    </source>
</evidence>
<dbReference type="SMART" id="SM00382">
    <property type="entry name" value="AAA"/>
    <property type="match status" value="1"/>
</dbReference>
<dbReference type="PANTHER" id="PTHR43335">
    <property type="entry name" value="ABC TRANSPORTER, ATP-BINDING PROTEIN"/>
    <property type="match status" value="1"/>
</dbReference>
<proteinExistence type="inferred from homology"/>
<dbReference type="InterPro" id="IPR027417">
    <property type="entry name" value="P-loop_NTPase"/>
</dbReference>
<evidence type="ECO:0000256" key="1">
    <source>
        <dbReference type="ARBA" id="ARBA00005417"/>
    </source>
</evidence>
<keyword evidence="7" id="KW-1185">Reference proteome</keyword>
<dbReference type="InterPro" id="IPR017871">
    <property type="entry name" value="ABC_transporter-like_CS"/>
</dbReference>
<evidence type="ECO:0000256" key="4">
    <source>
        <dbReference type="ARBA" id="ARBA00022840"/>
    </source>
</evidence>
<dbReference type="STRING" id="550983.A4R26_07770"/>
<dbReference type="RefSeq" id="WP_081171016.1">
    <property type="nucleotide sequence ID" value="NZ_LWBP01000243.1"/>
</dbReference>
<keyword evidence="4 6" id="KW-0067">ATP-binding</keyword>
<evidence type="ECO:0000256" key="3">
    <source>
        <dbReference type="ARBA" id="ARBA00022741"/>
    </source>
</evidence>